<gene>
    <name evidence="7" type="ORF">ANCCEY_01351</name>
</gene>
<dbReference type="Proteomes" id="UP000054495">
    <property type="component" value="Unassembled WGS sequence"/>
</dbReference>
<dbReference type="PANTHER" id="PTHR24064">
    <property type="entry name" value="SOLUTE CARRIER FAMILY 22 MEMBER"/>
    <property type="match status" value="1"/>
</dbReference>
<dbReference type="GO" id="GO:0016020">
    <property type="term" value="C:membrane"/>
    <property type="evidence" value="ECO:0007669"/>
    <property type="project" value="UniProtKB-SubCell"/>
</dbReference>
<reference evidence="7 8" key="1">
    <citation type="submission" date="2013-05" db="EMBL/GenBank/DDBJ databases">
        <title>Draft genome of the parasitic nematode Anyclostoma ceylanicum.</title>
        <authorList>
            <person name="Mitreva M."/>
        </authorList>
    </citation>
    <scope>NUCLEOTIDE SEQUENCE [LARGE SCALE GENOMIC DNA]</scope>
</reference>
<feature type="transmembrane region" description="Helical" evidence="5">
    <location>
        <begin position="218"/>
        <end position="236"/>
    </location>
</feature>
<evidence type="ECO:0000256" key="5">
    <source>
        <dbReference type="SAM" id="Phobius"/>
    </source>
</evidence>
<feature type="transmembrane region" description="Helical" evidence="5">
    <location>
        <begin position="89"/>
        <end position="109"/>
    </location>
</feature>
<evidence type="ECO:0000256" key="4">
    <source>
        <dbReference type="ARBA" id="ARBA00023136"/>
    </source>
</evidence>
<organism evidence="7 8">
    <name type="scientific">Ancylostoma ceylanicum</name>
    <dbReference type="NCBI Taxonomy" id="53326"/>
    <lineage>
        <taxon>Eukaryota</taxon>
        <taxon>Metazoa</taxon>
        <taxon>Ecdysozoa</taxon>
        <taxon>Nematoda</taxon>
        <taxon>Chromadorea</taxon>
        <taxon>Rhabditida</taxon>
        <taxon>Rhabditina</taxon>
        <taxon>Rhabditomorpha</taxon>
        <taxon>Strongyloidea</taxon>
        <taxon>Ancylostomatidae</taxon>
        <taxon>Ancylostomatinae</taxon>
        <taxon>Ancylostoma</taxon>
    </lineage>
</organism>
<dbReference type="InterPro" id="IPR020846">
    <property type="entry name" value="MFS_dom"/>
</dbReference>
<dbReference type="PROSITE" id="PS50850">
    <property type="entry name" value="MFS"/>
    <property type="match status" value="1"/>
</dbReference>
<sequence>MLGKQTLSIPCWEEKTFKLCPDFRFGRRPVLIFCFLMMAFTGTLAAFSPSAMIFGALRLMQGIFYTGGALVGWVLGYECTPVKLRFFTTVYFGTAWVAGYCLVTPMAMVAPNWRWLIFFVSAPHLITATLCYLFVPESLHFLALERKQHSVREWLDKAAGNDAAVARIDPVSVVSTLEEQPEAKNLFVELWANKIFLLYTLVLIYLCTHFAGNIYLNYFLVGLVELPAYILSPVAMNRYGRRIVVASSHLAAAVIFFGLIFSPEDAGVRTALWALGKFAISCSFMSIYVYASEIFPTNIRNLSIGFCEMMSRVGESDISHPADAGAVTDIINRRRAVVYTARDAQPSTSIHNKGILSATMTDCTFGNCKKLPVTLPVVLGAGFA</sequence>
<proteinExistence type="predicted"/>
<keyword evidence="4 5" id="KW-0472">Membrane</keyword>
<dbReference type="Gene3D" id="1.20.1250.20">
    <property type="entry name" value="MFS general substrate transporter like domains"/>
    <property type="match status" value="1"/>
</dbReference>
<dbReference type="Pfam" id="PF00083">
    <property type="entry name" value="Sugar_tr"/>
    <property type="match status" value="1"/>
</dbReference>
<dbReference type="InterPro" id="IPR005828">
    <property type="entry name" value="MFS_sugar_transport-like"/>
</dbReference>
<dbReference type="SUPFAM" id="SSF103473">
    <property type="entry name" value="MFS general substrate transporter"/>
    <property type="match status" value="1"/>
</dbReference>
<dbReference type="AlphaFoldDB" id="A0A0D6MAD1"/>
<dbReference type="EMBL" id="KE124792">
    <property type="protein sequence ID" value="EPB79531.1"/>
    <property type="molecule type" value="Genomic_DNA"/>
</dbReference>
<keyword evidence="2 5" id="KW-0812">Transmembrane</keyword>
<accession>A0A0D6MAD1</accession>
<comment type="subcellular location">
    <subcellularLocation>
        <location evidence="1">Membrane</location>
        <topology evidence="1">Multi-pass membrane protein</topology>
    </subcellularLocation>
</comment>
<feature type="transmembrane region" description="Helical" evidence="5">
    <location>
        <begin position="243"/>
        <end position="261"/>
    </location>
</feature>
<evidence type="ECO:0000256" key="2">
    <source>
        <dbReference type="ARBA" id="ARBA00022692"/>
    </source>
</evidence>
<feature type="transmembrane region" description="Helical" evidence="5">
    <location>
        <begin position="273"/>
        <end position="291"/>
    </location>
</feature>
<name>A0A0D6MAD1_9BILA</name>
<evidence type="ECO:0000256" key="3">
    <source>
        <dbReference type="ARBA" id="ARBA00022989"/>
    </source>
</evidence>
<evidence type="ECO:0000313" key="7">
    <source>
        <dbReference type="EMBL" id="EPB79531.1"/>
    </source>
</evidence>
<feature type="transmembrane region" description="Helical" evidence="5">
    <location>
        <begin position="30"/>
        <end position="53"/>
    </location>
</feature>
<evidence type="ECO:0000313" key="8">
    <source>
        <dbReference type="Proteomes" id="UP000054495"/>
    </source>
</evidence>
<keyword evidence="3 5" id="KW-1133">Transmembrane helix</keyword>
<feature type="transmembrane region" description="Helical" evidence="5">
    <location>
        <begin position="195"/>
        <end position="212"/>
    </location>
</feature>
<evidence type="ECO:0000259" key="6">
    <source>
        <dbReference type="PROSITE" id="PS50850"/>
    </source>
</evidence>
<evidence type="ECO:0000256" key="1">
    <source>
        <dbReference type="ARBA" id="ARBA00004141"/>
    </source>
</evidence>
<protein>
    <recommendedName>
        <fullName evidence="6">Major facilitator superfamily (MFS) profile domain-containing protein</fullName>
    </recommendedName>
</protein>
<dbReference type="GO" id="GO:0022857">
    <property type="term" value="F:transmembrane transporter activity"/>
    <property type="evidence" value="ECO:0007669"/>
    <property type="project" value="InterPro"/>
</dbReference>
<feature type="transmembrane region" description="Helical" evidence="5">
    <location>
        <begin position="59"/>
        <end position="77"/>
    </location>
</feature>
<dbReference type="InterPro" id="IPR036259">
    <property type="entry name" value="MFS_trans_sf"/>
</dbReference>
<keyword evidence="8" id="KW-1185">Reference proteome</keyword>
<feature type="transmembrane region" description="Helical" evidence="5">
    <location>
        <begin position="115"/>
        <end position="135"/>
    </location>
</feature>
<feature type="domain" description="Major facilitator superfamily (MFS) profile" evidence="6">
    <location>
        <begin position="1"/>
        <end position="384"/>
    </location>
</feature>